<dbReference type="CDD" id="cd06223">
    <property type="entry name" value="PRTases_typeI"/>
    <property type="match status" value="1"/>
</dbReference>
<dbReference type="AlphaFoldDB" id="A0A4R3MH94"/>
<keyword evidence="4 15" id="KW-0021">Allosteric enzyme</keyword>
<comment type="function">
    <text evidence="12 15">Catalyzes the conversion of uracil and 5-phospho-alpha-D-ribose 1-diphosphate (PRPP) to UMP and diphosphate.</text>
</comment>
<dbReference type="InterPro" id="IPR050054">
    <property type="entry name" value="UPRTase/APRTase"/>
</dbReference>
<dbReference type="EC" id="2.4.2.9" evidence="3 15"/>
<sequence>MSNVIVMDHPLIQHKVAILRNKETGSKEFREIVEEISMLMCYEATRNLTLEDIEVETPVAKTTAKAIAGKKLGIVPILRAGLGMVDGMLNLVPAAKVGHVGLYRDPDTLNPVEYYCKLPIDAIERDIFVLDPMLATGGSAASAIQFIKDKGVTKIHLMCLIAAPEGVKKVQEEHPDVDIYIAALDERLNEHGYIVPGLGDAGDRLYGTK</sequence>
<comment type="caution">
    <text evidence="17">The sequence shown here is derived from an EMBL/GenBank/DDBJ whole genome shotgun (WGS) entry which is preliminary data.</text>
</comment>
<keyword evidence="5 15" id="KW-0328">Glycosyltransferase</keyword>
<proteinExistence type="inferred from homology"/>
<dbReference type="FunFam" id="3.40.50.2020:FF:000003">
    <property type="entry name" value="Uracil phosphoribosyltransferase"/>
    <property type="match status" value="1"/>
</dbReference>
<gene>
    <name evidence="15" type="primary">upp</name>
    <name evidence="17" type="ORF">EDC18_10960</name>
</gene>
<dbReference type="RefSeq" id="WP_132253407.1">
    <property type="nucleotide sequence ID" value="NZ_SMAL01000009.1"/>
</dbReference>
<name>A0A4R3MH94_9FIRM</name>
<dbReference type="HAMAP" id="MF_01218_B">
    <property type="entry name" value="Upp_B"/>
    <property type="match status" value="1"/>
</dbReference>
<evidence type="ECO:0000256" key="7">
    <source>
        <dbReference type="ARBA" id="ARBA00022741"/>
    </source>
</evidence>
<evidence type="ECO:0000256" key="2">
    <source>
        <dbReference type="ARBA" id="ARBA00009516"/>
    </source>
</evidence>
<evidence type="ECO:0000256" key="6">
    <source>
        <dbReference type="ARBA" id="ARBA00022679"/>
    </source>
</evidence>
<dbReference type="GO" id="GO:0005525">
    <property type="term" value="F:GTP binding"/>
    <property type="evidence" value="ECO:0007669"/>
    <property type="project" value="UniProtKB-KW"/>
</dbReference>
<comment type="catalytic activity">
    <reaction evidence="11 15">
        <text>UMP + diphosphate = 5-phospho-alpha-D-ribose 1-diphosphate + uracil</text>
        <dbReference type="Rhea" id="RHEA:13017"/>
        <dbReference type="ChEBI" id="CHEBI:17568"/>
        <dbReference type="ChEBI" id="CHEBI:33019"/>
        <dbReference type="ChEBI" id="CHEBI:57865"/>
        <dbReference type="ChEBI" id="CHEBI:58017"/>
        <dbReference type="EC" id="2.4.2.9"/>
    </reaction>
</comment>
<dbReference type="GO" id="GO:0004845">
    <property type="term" value="F:uracil phosphoribosyltransferase activity"/>
    <property type="evidence" value="ECO:0007669"/>
    <property type="project" value="UniProtKB-UniRule"/>
</dbReference>
<evidence type="ECO:0000256" key="10">
    <source>
        <dbReference type="ARBA" id="ARBA00031082"/>
    </source>
</evidence>
<dbReference type="InterPro" id="IPR029057">
    <property type="entry name" value="PRTase-like"/>
</dbReference>
<dbReference type="GO" id="GO:0000287">
    <property type="term" value="F:magnesium ion binding"/>
    <property type="evidence" value="ECO:0007669"/>
    <property type="project" value="UniProtKB-UniRule"/>
</dbReference>
<feature type="domain" description="Phosphoribosyltransferase" evidence="16">
    <location>
        <begin position="6"/>
        <end position="208"/>
    </location>
</feature>
<evidence type="ECO:0000256" key="13">
    <source>
        <dbReference type="ARBA" id="ARBA00072146"/>
    </source>
</evidence>
<feature type="binding site" evidence="15">
    <location>
        <position position="194"/>
    </location>
    <ligand>
        <name>uracil</name>
        <dbReference type="ChEBI" id="CHEBI:17568"/>
    </ligand>
</feature>
<evidence type="ECO:0000256" key="12">
    <source>
        <dbReference type="ARBA" id="ARBA00056901"/>
    </source>
</evidence>
<feature type="binding site" evidence="15">
    <location>
        <position position="104"/>
    </location>
    <ligand>
        <name>5-phospho-alpha-D-ribose 1-diphosphate</name>
        <dbReference type="ChEBI" id="CHEBI:58017"/>
    </ligand>
</feature>
<keyword evidence="6 15" id="KW-0808">Transferase</keyword>
<evidence type="ECO:0000256" key="1">
    <source>
        <dbReference type="ARBA" id="ARBA00005180"/>
    </source>
</evidence>
<comment type="activity regulation">
    <text evidence="15">Allosterically activated by GTP.</text>
</comment>
<organism evidence="17 18">
    <name type="scientific">Natranaerovirga pectinivora</name>
    <dbReference type="NCBI Taxonomy" id="682400"/>
    <lineage>
        <taxon>Bacteria</taxon>
        <taxon>Bacillati</taxon>
        <taxon>Bacillota</taxon>
        <taxon>Clostridia</taxon>
        <taxon>Lachnospirales</taxon>
        <taxon>Natranaerovirgaceae</taxon>
        <taxon>Natranaerovirga</taxon>
    </lineage>
</organism>
<dbReference type="OrthoDB" id="9781675at2"/>
<accession>A0A4R3MH94</accession>
<keyword evidence="9 15" id="KW-0342">GTP-binding</keyword>
<evidence type="ECO:0000256" key="4">
    <source>
        <dbReference type="ARBA" id="ARBA00022533"/>
    </source>
</evidence>
<dbReference type="InterPro" id="IPR000836">
    <property type="entry name" value="PRTase_dom"/>
</dbReference>
<keyword evidence="7 15" id="KW-0547">Nucleotide-binding</keyword>
<protein>
    <recommendedName>
        <fullName evidence="13 15">Uracil phosphoribosyltransferase</fullName>
        <ecNumber evidence="3 15">2.4.2.9</ecNumber>
    </recommendedName>
    <alternativeName>
        <fullName evidence="10 15">UMP pyrophosphorylase</fullName>
    </alternativeName>
    <alternativeName>
        <fullName evidence="14 15">UPRTase</fullName>
    </alternativeName>
</protein>
<feature type="binding site" evidence="15">
    <location>
        <position position="79"/>
    </location>
    <ligand>
        <name>5-phospho-alpha-D-ribose 1-diphosphate</name>
        <dbReference type="ChEBI" id="CHEBI:58017"/>
    </ligand>
</feature>
<comment type="cofactor">
    <cofactor evidence="15">
        <name>Mg(2+)</name>
        <dbReference type="ChEBI" id="CHEBI:18420"/>
    </cofactor>
    <text evidence="15">Binds 1 Mg(2+) ion per subunit. The magnesium is bound as Mg-PRPP.</text>
</comment>
<evidence type="ECO:0000256" key="8">
    <source>
        <dbReference type="ARBA" id="ARBA00022842"/>
    </source>
</evidence>
<feature type="binding site" evidence="15">
    <location>
        <begin position="199"/>
        <end position="201"/>
    </location>
    <ligand>
        <name>uracil</name>
        <dbReference type="ChEBI" id="CHEBI:17568"/>
    </ligand>
</feature>
<evidence type="ECO:0000256" key="11">
    <source>
        <dbReference type="ARBA" id="ARBA00052919"/>
    </source>
</evidence>
<dbReference type="Gene3D" id="3.40.50.2020">
    <property type="match status" value="1"/>
</dbReference>
<dbReference type="UniPathway" id="UPA00574">
    <property type="reaction ID" value="UER00636"/>
</dbReference>
<keyword evidence="8 15" id="KW-0460">Magnesium</keyword>
<dbReference type="PANTHER" id="PTHR32315">
    <property type="entry name" value="ADENINE PHOSPHORIBOSYLTRANSFERASE"/>
    <property type="match status" value="1"/>
</dbReference>
<feature type="binding site" evidence="15">
    <location>
        <begin position="131"/>
        <end position="139"/>
    </location>
    <ligand>
        <name>5-phospho-alpha-D-ribose 1-diphosphate</name>
        <dbReference type="ChEBI" id="CHEBI:58017"/>
    </ligand>
</feature>
<evidence type="ECO:0000313" key="17">
    <source>
        <dbReference type="EMBL" id="TCT13097.1"/>
    </source>
</evidence>
<keyword evidence="18" id="KW-1185">Reference proteome</keyword>
<evidence type="ECO:0000256" key="5">
    <source>
        <dbReference type="ARBA" id="ARBA00022676"/>
    </source>
</evidence>
<evidence type="ECO:0000256" key="9">
    <source>
        <dbReference type="ARBA" id="ARBA00023134"/>
    </source>
</evidence>
<dbReference type="Pfam" id="PF14681">
    <property type="entry name" value="UPRTase"/>
    <property type="match status" value="1"/>
</dbReference>
<dbReference type="EMBL" id="SMAL01000009">
    <property type="protein sequence ID" value="TCT13097.1"/>
    <property type="molecule type" value="Genomic_DNA"/>
</dbReference>
<evidence type="ECO:0000256" key="3">
    <source>
        <dbReference type="ARBA" id="ARBA00011894"/>
    </source>
</evidence>
<dbReference type="GO" id="GO:0006223">
    <property type="term" value="P:uracil salvage"/>
    <property type="evidence" value="ECO:0007669"/>
    <property type="project" value="InterPro"/>
</dbReference>
<reference evidence="17 18" key="1">
    <citation type="submission" date="2019-03" db="EMBL/GenBank/DDBJ databases">
        <title>Genomic Encyclopedia of Type Strains, Phase IV (KMG-IV): sequencing the most valuable type-strain genomes for metagenomic binning, comparative biology and taxonomic classification.</title>
        <authorList>
            <person name="Goeker M."/>
        </authorList>
    </citation>
    <scope>NUCLEOTIDE SEQUENCE [LARGE SCALE GENOMIC DNA]</scope>
    <source>
        <strain evidence="17 18">DSM 24629</strain>
    </source>
</reference>
<feature type="binding site" evidence="15">
    <location>
        <position position="200"/>
    </location>
    <ligand>
        <name>5-phospho-alpha-D-ribose 1-diphosphate</name>
        <dbReference type="ChEBI" id="CHEBI:58017"/>
    </ligand>
</feature>
<dbReference type="NCBIfam" id="TIGR01091">
    <property type="entry name" value="upp"/>
    <property type="match status" value="1"/>
</dbReference>
<comment type="similarity">
    <text evidence="2 15">Belongs to the UPRTase family.</text>
</comment>
<dbReference type="GO" id="GO:0005737">
    <property type="term" value="C:cytoplasm"/>
    <property type="evidence" value="ECO:0007669"/>
    <property type="project" value="UniProtKB-ARBA"/>
</dbReference>
<evidence type="ECO:0000256" key="15">
    <source>
        <dbReference type="HAMAP-Rule" id="MF_01218"/>
    </source>
</evidence>
<evidence type="ECO:0000313" key="18">
    <source>
        <dbReference type="Proteomes" id="UP000294902"/>
    </source>
</evidence>
<evidence type="ECO:0000259" key="16">
    <source>
        <dbReference type="Pfam" id="PF14681"/>
    </source>
</evidence>
<comment type="pathway">
    <text evidence="1 15">Pyrimidine metabolism; UMP biosynthesis via salvage pathway; UMP from uracil: step 1/1.</text>
</comment>
<dbReference type="GO" id="GO:0044206">
    <property type="term" value="P:UMP salvage"/>
    <property type="evidence" value="ECO:0007669"/>
    <property type="project" value="UniProtKB-UniRule"/>
</dbReference>
<dbReference type="Proteomes" id="UP000294902">
    <property type="component" value="Unassembled WGS sequence"/>
</dbReference>
<dbReference type="SUPFAM" id="SSF53271">
    <property type="entry name" value="PRTase-like"/>
    <property type="match status" value="1"/>
</dbReference>
<dbReference type="InterPro" id="IPR034332">
    <property type="entry name" value="Upp_B"/>
</dbReference>
<evidence type="ECO:0000256" key="14">
    <source>
        <dbReference type="ARBA" id="ARBA00079807"/>
    </source>
</evidence>
<dbReference type="InterPro" id="IPR005765">
    <property type="entry name" value="UPRT"/>
</dbReference>
<dbReference type="NCBIfam" id="NF001097">
    <property type="entry name" value="PRK00129.1"/>
    <property type="match status" value="1"/>
</dbReference>
<dbReference type="PANTHER" id="PTHR32315:SF4">
    <property type="entry name" value="URACIL PHOSPHORIBOSYLTRANSFERASE, CHLOROPLASTIC"/>
    <property type="match status" value="1"/>
</dbReference>